<dbReference type="SUPFAM" id="SSF53623">
    <property type="entry name" value="MurD-like peptide ligases, catalytic domain"/>
    <property type="match status" value="1"/>
</dbReference>
<dbReference type="InterPro" id="IPR013221">
    <property type="entry name" value="Mur_ligase_cen"/>
</dbReference>
<dbReference type="SUPFAM" id="SSF53244">
    <property type="entry name" value="MurD-like peptide ligases, peptide-binding domain"/>
    <property type="match status" value="1"/>
</dbReference>
<dbReference type="RefSeq" id="WP_186776486.1">
    <property type="nucleotide sequence ID" value="NZ_SJPX01000005.1"/>
</dbReference>
<dbReference type="AlphaFoldDB" id="A0A5C6ELX2"/>
<accession>A0A5C6ELX2</accession>
<organism evidence="4 5">
    <name type="scientific">Rubripirellula reticaptiva</name>
    <dbReference type="NCBI Taxonomy" id="2528013"/>
    <lineage>
        <taxon>Bacteria</taxon>
        <taxon>Pseudomonadati</taxon>
        <taxon>Planctomycetota</taxon>
        <taxon>Planctomycetia</taxon>
        <taxon>Pirellulales</taxon>
        <taxon>Pirellulaceae</taxon>
        <taxon>Rubripirellula</taxon>
    </lineage>
</organism>
<feature type="domain" description="Mur ligase central" evidence="3">
    <location>
        <begin position="130"/>
        <end position="321"/>
    </location>
</feature>
<gene>
    <name evidence="4" type="ORF">Poly59_51350</name>
</gene>
<evidence type="ECO:0000259" key="3">
    <source>
        <dbReference type="Pfam" id="PF08245"/>
    </source>
</evidence>
<keyword evidence="4" id="KW-0436">Ligase</keyword>
<feature type="domain" description="Mur ligase C-terminal" evidence="2">
    <location>
        <begin position="344"/>
        <end position="468"/>
    </location>
</feature>
<dbReference type="PANTHER" id="PTHR23135">
    <property type="entry name" value="MUR LIGASE FAMILY MEMBER"/>
    <property type="match status" value="1"/>
</dbReference>
<evidence type="ECO:0000313" key="4">
    <source>
        <dbReference type="EMBL" id="TWU48289.1"/>
    </source>
</evidence>
<dbReference type="GO" id="GO:0005524">
    <property type="term" value="F:ATP binding"/>
    <property type="evidence" value="ECO:0007669"/>
    <property type="project" value="InterPro"/>
</dbReference>
<keyword evidence="5" id="KW-1185">Reference proteome</keyword>
<dbReference type="InterPro" id="IPR004101">
    <property type="entry name" value="Mur_ligase_C"/>
</dbReference>
<name>A0A5C6ELX2_9BACT</name>
<dbReference type="InterPro" id="IPR036565">
    <property type="entry name" value="Mur-like_cat_sf"/>
</dbReference>
<dbReference type="Proteomes" id="UP000317977">
    <property type="component" value="Unassembled WGS sequence"/>
</dbReference>
<feature type="region of interest" description="Disordered" evidence="1">
    <location>
        <begin position="1"/>
        <end position="26"/>
    </location>
</feature>
<dbReference type="PANTHER" id="PTHR23135:SF4">
    <property type="entry name" value="UDP-N-ACETYLMURAMOYL-L-ALANYL-D-GLUTAMATE--2,6-DIAMINOPIMELATE LIGASE MURE HOMOLOG, CHLOROPLASTIC"/>
    <property type="match status" value="1"/>
</dbReference>
<dbReference type="GO" id="GO:0047482">
    <property type="term" value="F:UDP-N-acetylmuramoyl-L-alanyl-D-glutamate-L-lysine ligase activity"/>
    <property type="evidence" value="ECO:0007669"/>
    <property type="project" value="UniProtKB-EC"/>
</dbReference>
<dbReference type="Pfam" id="PF02875">
    <property type="entry name" value="Mur_ligase_C"/>
    <property type="match status" value="1"/>
</dbReference>
<evidence type="ECO:0000259" key="2">
    <source>
        <dbReference type="Pfam" id="PF02875"/>
    </source>
</evidence>
<dbReference type="EMBL" id="SJPX01000005">
    <property type="protein sequence ID" value="TWU48289.1"/>
    <property type="molecule type" value="Genomic_DNA"/>
</dbReference>
<comment type="caution">
    <text evidence="4">The sequence shown here is derived from an EMBL/GenBank/DDBJ whole genome shotgun (WGS) entry which is preliminary data.</text>
</comment>
<proteinExistence type="predicted"/>
<dbReference type="InterPro" id="IPR036615">
    <property type="entry name" value="Mur_ligase_C_dom_sf"/>
</dbReference>
<dbReference type="InterPro" id="IPR035911">
    <property type="entry name" value="MurE/MurF_N"/>
</dbReference>
<dbReference type="EC" id="6.3.2.7" evidence="4"/>
<dbReference type="SUPFAM" id="SSF63418">
    <property type="entry name" value="MurE/MurF N-terminal domain"/>
    <property type="match status" value="1"/>
</dbReference>
<protein>
    <submittedName>
        <fullName evidence="4">MurE-like ligase</fullName>
        <ecNumber evidence="4">6.3.2.7</ecNumber>
    </submittedName>
</protein>
<dbReference type="Pfam" id="PF08245">
    <property type="entry name" value="Mur_ligase_M"/>
    <property type="match status" value="1"/>
</dbReference>
<dbReference type="Gene3D" id="3.40.1190.10">
    <property type="entry name" value="Mur-like, catalytic domain"/>
    <property type="match status" value="1"/>
</dbReference>
<evidence type="ECO:0000256" key="1">
    <source>
        <dbReference type="SAM" id="MobiDB-lite"/>
    </source>
</evidence>
<reference evidence="4 5" key="1">
    <citation type="submission" date="2019-02" db="EMBL/GenBank/DDBJ databases">
        <title>Deep-cultivation of Planctomycetes and their phenomic and genomic characterization uncovers novel biology.</title>
        <authorList>
            <person name="Wiegand S."/>
            <person name="Jogler M."/>
            <person name="Boedeker C."/>
            <person name="Pinto D."/>
            <person name="Vollmers J."/>
            <person name="Rivas-Marin E."/>
            <person name="Kohn T."/>
            <person name="Peeters S.H."/>
            <person name="Heuer A."/>
            <person name="Rast P."/>
            <person name="Oberbeckmann S."/>
            <person name="Bunk B."/>
            <person name="Jeske O."/>
            <person name="Meyerdierks A."/>
            <person name="Storesund J.E."/>
            <person name="Kallscheuer N."/>
            <person name="Luecker S."/>
            <person name="Lage O.M."/>
            <person name="Pohl T."/>
            <person name="Merkel B.J."/>
            <person name="Hornburger P."/>
            <person name="Mueller R.-W."/>
            <person name="Bruemmer F."/>
            <person name="Labrenz M."/>
            <person name="Spormann A.M."/>
            <person name="Op Den Camp H."/>
            <person name="Overmann J."/>
            <person name="Amann R."/>
            <person name="Jetten M.S.M."/>
            <person name="Mascher T."/>
            <person name="Medema M.H."/>
            <person name="Devos D.P."/>
            <person name="Kaster A.-K."/>
            <person name="Ovreas L."/>
            <person name="Rohde M."/>
            <person name="Galperin M.Y."/>
            <person name="Jogler C."/>
        </authorList>
    </citation>
    <scope>NUCLEOTIDE SEQUENCE [LARGE SCALE GENOMIC DNA]</scope>
    <source>
        <strain evidence="4 5">Poly59</strain>
    </source>
</reference>
<feature type="compositionally biased region" description="Polar residues" evidence="1">
    <location>
        <begin position="1"/>
        <end position="15"/>
    </location>
</feature>
<sequence>MRHGINQTPSNATNDSVRHQLEAGSPVSLRRTLPAARLTVSEDVQITSVADSPATAQPGDLIVYRIGKDDPAKLVAQAMARGAAAILTEQLLPCPVAQCIVGDVDLAMASITAEMLGRPDRKVLTIGVIGSAGKTTTSLLLSTLLRSSGVRAGFQTDLGSHDGVVQVTAPESIASGAELVAWIGEAADAGSQAVVIELSDDEARYGHYDSVEFDMVVVTGSAISGNDFGPNGLECVLDRLADDGVVVAPADDPRAMRVIEDHDVRYVSYGVRKAADVTAKIIDHAGGMTTLLVTYHDTTAVMETSLCGGAMAANHAAAIAVGLLLDQPLYEAIEKISTLRTVPGRGQRLARYGHASVVMDVAGTPERAAASLRTFRSMKGAGRLWCVMAVDCGEQPEILAHYGNLIERFADHAIVTAQPATRKSFMPASHAVLDGVEKCAAMRLVADRSRAIKWAISEAGPNDTILVMTGERSQTAKAGRTDLQKLEKMIEGEWDKADEANPKPSLKIFG</sequence>
<dbReference type="Gene3D" id="3.90.190.20">
    <property type="entry name" value="Mur ligase, C-terminal domain"/>
    <property type="match status" value="1"/>
</dbReference>
<evidence type="ECO:0000313" key="5">
    <source>
        <dbReference type="Proteomes" id="UP000317977"/>
    </source>
</evidence>
<dbReference type="Gene3D" id="3.40.1390.10">
    <property type="entry name" value="MurE/MurF, N-terminal domain"/>
    <property type="match status" value="1"/>
</dbReference>